<organism evidence="10 11">
    <name type="scientific">Novosphingobium arvoryzae</name>
    <dbReference type="NCBI Taxonomy" id="1256514"/>
    <lineage>
        <taxon>Bacteria</taxon>
        <taxon>Pseudomonadati</taxon>
        <taxon>Pseudomonadota</taxon>
        <taxon>Alphaproteobacteria</taxon>
        <taxon>Sphingomonadales</taxon>
        <taxon>Sphingomonadaceae</taxon>
        <taxon>Novosphingobium</taxon>
    </lineage>
</organism>
<feature type="transmembrane region" description="Helical" evidence="8">
    <location>
        <begin position="285"/>
        <end position="303"/>
    </location>
</feature>
<dbReference type="Pfam" id="PF12698">
    <property type="entry name" value="ABC2_membrane_3"/>
    <property type="match status" value="1"/>
</dbReference>
<evidence type="ECO:0000256" key="6">
    <source>
        <dbReference type="ARBA" id="ARBA00022989"/>
    </source>
</evidence>
<dbReference type="PROSITE" id="PS51012">
    <property type="entry name" value="ABC_TM2"/>
    <property type="match status" value="1"/>
</dbReference>
<comment type="caution">
    <text evidence="10">The sequence shown here is derived from an EMBL/GenBank/DDBJ whole genome shotgun (WGS) entry which is preliminary data.</text>
</comment>
<dbReference type="RefSeq" id="WP_189539925.1">
    <property type="nucleotide sequence ID" value="NZ_BMZD01000003.1"/>
</dbReference>
<keyword evidence="7 8" id="KW-0472">Membrane</keyword>
<dbReference type="EMBL" id="BMZD01000003">
    <property type="protein sequence ID" value="GGZ95242.1"/>
    <property type="molecule type" value="Genomic_DNA"/>
</dbReference>
<dbReference type="Gene3D" id="3.40.1710.10">
    <property type="entry name" value="abc type-2 transporter like domain"/>
    <property type="match status" value="1"/>
</dbReference>
<keyword evidence="6 8" id="KW-1133">Transmembrane helix</keyword>
<dbReference type="InterPro" id="IPR000412">
    <property type="entry name" value="ABC_2_transport"/>
</dbReference>
<evidence type="ECO:0000256" key="1">
    <source>
        <dbReference type="ARBA" id="ARBA00004651"/>
    </source>
</evidence>
<keyword evidence="4 8" id="KW-1003">Cell membrane</keyword>
<dbReference type="AlphaFoldDB" id="A0A918VGT3"/>
<evidence type="ECO:0000259" key="9">
    <source>
        <dbReference type="PROSITE" id="PS51012"/>
    </source>
</evidence>
<evidence type="ECO:0000256" key="3">
    <source>
        <dbReference type="ARBA" id="ARBA00022448"/>
    </source>
</evidence>
<name>A0A918VGT3_9SPHN</name>
<evidence type="ECO:0000256" key="5">
    <source>
        <dbReference type="ARBA" id="ARBA00022692"/>
    </source>
</evidence>
<dbReference type="InterPro" id="IPR051449">
    <property type="entry name" value="ABC-2_transporter_component"/>
</dbReference>
<dbReference type="InterPro" id="IPR013525">
    <property type="entry name" value="ABC2_TM"/>
</dbReference>
<dbReference type="PANTHER" id="PTHR30294:SF44">
    <property type="entry name" value="MULTIDRUG ABC TRANSPORTER PERMEASE YBHR-RELATED"/>
    <property type="match status" value="1"/>
</dbReference>
<keyword evidence="5 8" id="KW-0812">Transmembrane</keyword>
<sequence>MSWWTRVKAMALKELKVVLLDRRVLTTLVISPIVQLILFGFATTLEVRNIDIGVVNRDNGVASEQFLSALAGSRNVRDIAFYPSEAALREGIEQREILAGLVIPPDLSAQYVRRETAEMGLLLDGRRINAAQIVAGYLADIANDTGTMLRPESAHPEPEVVARHWWNPNLEYRWFTLPGMITLITTVIVLSVSVQAIAREREFGTYDELMALPMRHWEILLGKCVPAFCVGLFNSGLYVLIIPLVSDVPFNGSLLVMLAALASFSLAITGIGLAISTVSQNQQQAFLGGFLVIVPMMLLSGYASPVDGMPQWLQLVSRIDPLSHMLTICHGLFLKGLPPALAWPHIWPMLSVALIALGAALGLLRLRSD</sequence>
<gene>
    <name evidence="10" type="ORF">GCM10011617_14080</name>
</gene>
<protein>
    <recommendedName>
        <fullName evidence="8">Transport permease protein</fullName>
    </recommendedName>
</protein>
<feature type="transmembrane region" description="Helical" evidence="8">
    <location>
        <begin position="24"/>
        <end position="42"/>
    </location>
</feature>
<feature type="transmembrane region" description="Helical" evidence="8">
    <location>
        <begin position="254"/>
        <end position="278"/>
    </location>
</feature>
<dbReference type="Proteomes" id="UP000634139">
    <property type="component" value="Unassembled WGS sequence"/>
</dbReference>
<dbReference type="PRINTS" id="PR00164">
    <property type="entry name" value="ABC2TRNSPORT"/>
</dbReference>
<comment type="subcellular location">
    <subcellularLocation>
        <location evidence="8">Cell inner membrane</location>
        <topology evidence="8">Multi-pass membrane protein</topology>
    </subcellularLocation>
    <subcellularLocation>
        <location evidence="1">Cell membrane</location>
        <topology evidence="1">Multi-pass membrane protein</topology>
    </subcellularLocation>
</comment>
<evidence type="ECO:0000256" key="8">
    <source>
        <dbReference type="RuleBase" id="RU361157"/>
    </source>
</evidence>
<evidence type="ECO:0000256" key="4">
    <source>
        <dbReference type="ARBA" id="ARBA00022475"/>
    </source>
</evidence>
<proteinExistence type="inferred from homology"/>
<keyword evidence="3 8" id="KW-0813">Transport</keyword>
<dbReference type="GO" id="GO:0140359">
    <property type="term" value="F:ABC-type transporter activity"/>
    <property type="evidence" value="ECO:0007669"/>
    <property type="project" value="InterPro"/>
</dbReference>
<feature type="transmembrane region" description="Helical" evidence="8">
    <location>
        <begin position="219"/>
        <end position="242"/>
    </location>
</feature>
<evidence type="ECO:0000256" key="7">
    <source>
        <dbReference type="ARBA" id="ARBA00023136"/>
    </source>
</evidence>
<reference evidence="10" key="1">
    <citation type="journal article" date="2014" name="Int. J. Syst. Evol. Microbiol.">
        <title>Complete genome sequence of Corynebacterium casei LMG S-19264T (=DSM 44701T), isolated from a smear-ripened cheese.</title>
        <authorList>
            <consortium name="US DOE Joint Genome Institute (JGI-PGF)"/>
            <person name="Walter F."/>
            <person name="Albersmeier A."/>
            <person name="Kalinowski J."/>
            <person name="Ruckert C."/>
        </authorList>
    </citation>
    <scope>NUCLEOTIDE SEQUENCE</scope>
    <source>
        <strain evidence="10">KCTC 32422</strain>
    </source>
</reference>
<feature type="transmembrane region" description="Helical" evidence="8">
    <location>
        <begin position="346"/>
        <end position="366"/>
    </location>
</feature>
<feature type="domain" description="ABC transmembrane type-2" evidence="9">
    <location>
        <begin position="142"/>
        <end position="367"/>
    </location>
</feature>
<dbReference type="GO" id="GO:0043190">
    <property type="term" value="C:ATP-binding cassette (ABC) transporter complex"/>
    <property type="evidence" value="ECO:0007669"/>
    <property type="project" value="InterPro"/>
</dbReference>
<evidence type="ECO:0000313" key="10">
    <source>
        <dbReference type="EMBL" id="GGZ95242.1"/>
    </source>
</evidence>
<dbReference type="PANTHER" id="PTHR30294">
    <property type="entry name" value="MEMBRANE COMPONENT OF ABC TRANSPORTER YHHJ-RELATED"/>
    <property type="match status" value="1"/>
</dbReference>
<accession>A0A918VGT3</accession>
<feature type="transmembrane region" description="Helical" evidence="8">
    <location>
        <begin position="174"/>
        <end position="198"/>
    </location>
</feature>
<keyword evidence="11" id="KW-1185">Reference proteome</keyword>
<comment type="similarity">
    <text evidence="2 8">Belongs to the ABC-2 integral membrane protein family.</text>
</comment>
<dbReference type="InterPro" id="IPR047817">
    <property type="entry name" value="ABC2_TM_bact-type"/>
</dbReference>
<reference evidence="10" key="2">
    <citation type="submission" date="2020-09" db="EMBL/GenBank/DDBJ databases">
        <authorList>
            <person name="Sun Q."/>
            <person name="Kim S."/>
        </authorList>
    </citation>
    <scope>NUCLEOTIDE SEQUENCE</scope>
    <source>
        <strain evidence="10">KCTC 32422</strain>
    </source>
</reference>
<evidence type="ECO:0000313" key="11">
    <source>
        <dbReference type="Proteomes" id="UP000634139"/>
    </source>
</evidence>
<evidence type="ECO:0000256" key="2">
    <source>
        <dbReference type="ARBA" id="ARBA00007783"/>
    </source>
</evidence>